<reference evidence="2 3" key="1">
    <citation type="submission" date="2013-11" db="EMBL/GenBank/DDBJ databases">
        <title>Genome sequencing of Stegodyphus mimosarum.</title>
        <authorList>
            <person name="Bechsgaard J."/>
        </authorList>
    </citation>
    <scope>NUCLEOTIDE SEQUENCE [LARGE SCALE GENOMIC DNA]</scope>
</reference>
<organism evidence="2 3">
    <name type="scientific">Stegodyphus mimosarum</name>
    <name type="common">African social velvet spider</name>
    <dbReference type="NCBI Taxonomy" id="407821"/>
    <lineage>
        <taxon>Eukaryota</taxon>
        <taxon>Metazoa</taxon>
        <taxon>Ecdysozoa</taxon>
        <taxon>Arthropoda</taxon>
        <taxon>Chelicerata</taxon>
        <taxon>Arachnida</taxon>
        <taxon>Araneae</taxon>
        <taxon>Araneomorphae</taxon>
        <taxon>Entelegynae</taxon>
        <taxon>Eresoidea</taxon>
        <taxon>Eresidae</taxon>
        <taxon>Stegodyphus</taxon>
    </lineage>
</organism>
<dbReference type="Proteomes" id="UP000054359">
    <property type="component" value="Unassembled WGS sequence"/>
</dbReference>
<proteinExistence type="predicted"/>
<keyword evidence="1" id="KW-0812">Transmembrane</keyword>
<evidence type="ECO:0000313" key="2">
    <source>
        <dbReference type="EMBL" id="KFM57138.1"/>
    </source>
</evidence>
<keyword evidence="1" id="KW-0472">Membrane</keyword>
<keyword evidence="3" id="KW-1185">Reference proteome</keyword>
<dbReference type="AlphaFoldDB" id="A0A087SW99"/>
<name>A0A087SW99_STEMI</name>
<evidence type="ECO:0000256" key="1">
    <source>
        <dbReference type="SAM" id="Phobius"/>
    </source>
</evidence>
<dbReference type="EMBL" id="KK112239">
    <property type="protein sequence ID" value="KFM57138.1"/>
    <property type="molecule type" value="Genomic_DNA"/>
</dbReference>
<keyword evidence="1" id="KW-1133">Transmembrane helix</keyword>
<protein>
    <submittedName>
        <fullName evidence="2">Uncharacterized protein</fullName>
    </submittedName>
</protein>
<feature type="non-terminal residue" evidence="2">
    <location>
        <position position="138"/>
    </location>
</feature>
<evidence type="ECO:0000313" key="3">
    <source>
        <dbReference type="Proteomes" id="UP000054359"/>
    </source>
</evidence>
<gene>
    <name evidence="2" type="ORF">X975_18388</name>
</gene>
<feature type="transmembrane region" description="Helical" evidence="1">
    <location>
        <begin position="71"/>
        <end position="92"/>
    </location>
</feature>
<sequence length="138" mass="15225">MPHGYLLPLRRFPLPSITVLLPTTANGTRSFKHFCILLSSSLSHSGKSYIFILFLEISPKIILLKDAHSSGVMLSALATTGIILTLSCNLFINSTSRGFNPCPEGAIKYRQQCTLVSGEKLLCTRDSAFKYSSYLFSM</sequence>
<accession>A0A087SW99</accession>